<feature type="transmembrane region" description="Helical" evidence="1">
    <location>
        <begin position="148"/>
        <end position="167"/>
    </location>
</feature>
<dbReference type="Pfam" id="PF19540">
    <property type="entry name" value="DUF6064"/>
    <property type="match status" value="1"/>
</dbReference>
<dbReference type="Proteomes" id="UP000886602">
    <property type="component" value="Unassembled WGS sequence"/>
</dbReference>
<protein>
    <recommendedName>
        <fullName evidence="4">MFS transporter permease</fullName>
    </recommendedName>
</protein>
<keyword evidence="1" id="KW-0812">Transmembrane</keyword>
<reference evidence="2" key="1">
    <citation type="submission" date="2020-10" db="EMBL/GenBank/DDBJ databases">
        <title>Connecting structure to function with the recovery of over 1000 high-quality activated sludge metagenome-assembled genomes encoding full-length rRNA genes using long-read sequencing.</title>
        <authorList>
            <person name="Singleton C.M."/>
            <person name="Petriglieri F."/>
            <person name="Kristensen J.M."/>
            <person name="Kirkegaard R.H."/>
            <person name="Michaelsen T.Y."/>
            <person name="Andersen M.H."/>
            <person name="Karst S.M."/>
            <person name="Dueholm M.S."/>
            <person name="Nielsen P.H."/>
            <person name="Albertsen M."/>
        </authorList>
    </citation>
    <scope>NUCLEOTIDE SEQUENCE</scope>
    <source>
        <strain evidence="2">EsbW_18-Q3-R4-48_MAXAC.044</strain>
    </source>
</reference>
<feature type="transmembrane region" description="Helical" evidence="1">
    <location>
        <begin position="174"/>
        <end position="192"/>
    </location>
</feature>
<evidence type="ECO:0000256" key="1">
    <source>
        <dbReference type="SAM" id="Phobius"/>
    </source>
</evidence>
<evidence type="ECO:0000313" key="2">
    <source>
        <dbReference type="EMBL" id="MBK7425114.1"/>
    </source>
</evidence>
<name>A0A9D7FIZ3_9RHOO</name>
<feature type="transmembrane region" description="Helical" evidence="1">
    <location>
        <begin position="59"/>
        <end position="77"/>
    </location>
</feature>
<dbReference type="InterPro" id="IPR045708">
    <property type="entry name" value="DUF6064"/>
</dbReference>
<evidence type="ECO:0000313" key="3">
    <source>
        <dbReference type="Proteomes" id="UP000886602"/>
    </source>
</evidence>
<comment type="caution">
    <text evidence="2">The sequence shown here is derived from an EMBL/GenBank/DDBJ whole genome shotgun (WGS) entry which is preliminary data.</text>
</comment>
<sequence>MSEWWTYSLRDLLLFSPRTYNRLFELHNLEWWPLPLATFALGAALLVLAWRGGEQAGRWALALLAACWLWVAWAWHLERYAPINWAAEYFAWAWAAQAALLVAVALRGRFDAPSRRQHRFGLALAGYALALHPLLAPALGRGWATAEVFGMAPDPTALFTLGLLLALPLRRLGWLLVIPLVWCATSGATLWTMASSEFWVAPLAGVVAMIGWITRRGR</sequence>
<keyword evidence="1" id="KW-1133">Transmembrane helix</keyword>
<accession>A0A9D7FIZ3</accession>
<organism evidence="2 3">
    <name type="scientific">Candidatus Propionivibrio dominans</name>
    <dbReference type="NCBI Taxonomy" id="2954373"/>
    <lineage>
        <taxon>Bacteria</taxon>
        <taxon>Pseudomonadati</taxon>
        <taxon>Pseudomonadota</taxon>
        <taxon>Betaproteobacteria</taxon>
        <taxon>Rhodocyclales</taxon>
        <taxon>Rhodocyclaceae</taxon>
        <taxon>Propionivibrio</taxon>
    </lineage>
</organism>
<proteinExistence type="predicted"/>
<feature type="transmembrane region" description="Helical" evidence="1">
    <location>
        <begin position="198"/>
        <end position="214"/>
    </location>
</feature>
<feature type="transmembrane region" description="Helical" evidence="1">
    <location>
        <begin position="89"/>
        <end position="108"/>
    </location>
</feature>
<dbReference type="AlphaFoldDB" id="A0A9D7FIZ3"/>
<feature type="transmembrane region" description="Helical" evidence="1">
    <location>
        <begin position="31"/>
        <end position="50"/>
    </location>
</feature>
<gene>
    <name evidence="2" type="ORF">IPJ48_19675</name>
</gene>
<feature type="transmembrane region" description="Helical" evidence="1">
    <location>
        <begin position="120"/>
        <end position="136"/>
    </location>
</feature>
<dbReference type="EMBL" id="JADJNC010000060">
    <property type="protein sequence ID" value="MBK7425114.1"/>
    <property type="molecule type" value="Genomic_DNA"/>
</dbReference>
<keyword evidence="1" id="KW-0472">Membrane</keyword>
<evidence type="ECO:0008006" key="4">
    <source>
        <dbReference type="Google" id="ProtNLM"/>
    </source>
</evidence>